<dbReference type="AlphaFoldDB" id="A0A9P6TWE9"/>
<accession>A0A9P6TWE9</accession>
<keyword evidence="2" id="KW-1185">Reference proteome</keyword>
<dbReference type="Proteomes" id="UP000726737">
    <property type="component" value="Unassembled WGS sequence"/>
</dbReference>
<sequence length="86" mass="9778">MVSSGGYYGSRPEVEIYVDGSRCMIDGIWYKPNDSVVVLDAALGKYNAKYLFLVNDEIMLQRTDGSKTRLHLSQFRGRKLCMQPKP</sequence>
<evidence type="ECO:0000313" key="1">
    <source>
        <dbReference type="EMBL" id="KAG0248890.1"/>
    </source>
</evidence>
<name>A0A9P6TWE9_9FUNG</name>
<proteinExistence type="predicted"/>
<dbReference type="EMBL" id="JAAAJA010000902">
    <property type="protein sequence ID" value="KAG0248890.1"/>
    <property type="molecule type" value="Genomic_DNA"/>
</dbReference>
<organism evidence="1 2">
    <name type="scientific">Mortierella polycephala</name>
    <dbReference type="NCBI Taxonomy" id="41804"/>
    <lineage>
        <taxon>Eukaryota</taxon>
        <taxon>Fungi</taxon>
        <taxon>Fungi incertae sedis</taxon>
        <taxon>Mucoromycota</taxon>
        <taxon>Mortierellomycotina</taxon>
        <taxon>Mortierellomycetes</taxon>
        <taxon>Mortierellales</taxon>
        <taxon>Mortierellaceae</taxon>
        <taxon>Mortierella</taxon>
    </lineage>
</organism>
<evidence type="ECO:0000313" key="2">
    <source>
        <dbReference type="Proteomes" id="UP000726737"/>
    </source>
</evidence>
<comment type="caution">
    <text evidence="1">The sequence shown here is derived from an EMBL/GenBank/DDBJ whole genome shotgun (WGS) entry which is preliminary data.</text>
</comment>
<reference evidence="1" key="1">
    <citation type="journal article" date="2020" name="Fungal Divers.">
        <title>Resolving the Mortierellaceae phylogeny through synthesis of multi-gene phylogenetics and phylogenomics.</title>
        <authorList>
            <person name="Vandepol N."/>
            <person name="Liber J."/>
            <person name="Desiro A."/>
            <person name="Na H."/>
            <person name="Kennedy M."/>
            <person name="Barry K."/>
            <person name="Grigoriev I.V."/>
            <person name="Miller A.N."/>
            <person name="O'Donnell K."/>
            <person name="Stajich J.E."/>
            <person name="Bonito G."/>
        </authorList>
    </citation>
    <scope>NUCLEOTIDE SEQUENCE</scope>
    <source>
        <strain evidence="1">KOD948</strain>
    </source>
</reference>
<dbReference type="SUPFAM" id="SSF69279">
    <property type="entry name" value="Phage tail proteins"/>
    <property type="match status" value="1"/>
</dbReference>
<protein>
    <submittedName>
        <fullName evidence="1">Uncharacterized protein</fullName>
    </submittedName>
</protein>
<dbReference type="OrthoDB" id="20886at2759"/>
<gene>
    <name evidence="1" type="ORF">BG011_009806</name>
</gene>